<dbReference type="SMART" id="SM00490">
    <property type="entry name" value="HELICc"/>
    <property type="match status" value="1"/>
</dbReference>
<dbReference type="EMBL" id="KE361647">
    <property type="protein sequence ID" value="EPQ26075.1"/>
    <property type="molecule type" value="Genomic_DNA"/>
</dbReference>
<feature type="region of interest" description="Disordered" evidence="8">
    <location>
        <begin position="262"/>
        <end position="301"/>
    </location>
</feature>
<dbReference type="SMART" id="SM00487">
    <property type="entry name" value="DEXDc"/>
    <property type="match status" value="1"/>
</dbReference>
<dbReference type="GO" id="GO:1990904">
    <property type="term" value="C:ribonucleoprotein complex"/>
    <property type="evidence" value="ECO:0007669"/>
    <property type="project" value="UniProtKB-ARBA"/>
</dbReference>
<feature type="compositionally biased region" description="Low complexity" evidence="8">
    <location>
        <begin position="48"/>
        <end position="60"/>
    </location>
</feature>
<evidence type="ECO:0000256" key="5">
    <source>
        <dbReference type="ARBA" id="ARBA00022806"/>
    </source>
</evidence>
<keyword evidence="6" id="KW-0067">ATP-binding</keyword>
<dbReference type="GO" id="GO:0005524">
    <property type="term" value="F:ATP binding"/>
    <property type="evidence" value="ECO:0007669"/>
    <property type="project" value="UniProtKB-KW"/>
</dbReference>
<name>A0A061H2P2_9BASI</name>
<feature type="compositionally biased region" description="Gly residues" evidence="8">
    <location>
        <begin position="887"/>
        <end position="901"/>
    </location>
</feature>
<dbReference type="SUPFAM" id="SSF52540">
    <property type="entry name" value="P-loop containing nucleoside triphosphate hydrolases"/>
    <property type="match status" value="2"/>
</dbReference>
<feature type="region of interest" description="Disordered" evidence="8">
    <location>
        <begin position="209"/>
        <end position="232"/>
    </location>
</feature>
<feature type="compositionally biased region" description="Low complexity" evidence="8">
    <location>
        <begin position="85"/>
        <end position="106"/>
    </location>
</feature>
<sequence length="1065" mass="114313">MSIGEAIHERWRALETPRPSSSSSSSSAPASPSASASRVVQQHPHLHLPPSRESPLSSPSKKLKSKKKSKYANAPALFLPPPSPGSSSRSSLPAPPSSATNGTSSSSRHDSTDRISKMLASVDPAIVESRKSLPIWAGKDAIVDAVRQNDTVVILGETGSGKTTQIPQFLFEAGFAQSRPVQMIGITQPRRVAATSLARRVAVEMGCPDPASRALQDASAKGKSKDSGPGLVGYSIRFDDRTSKRTRIKFMTDGMVLREMIGSGQGSRLAGGDEDGDKARGGPNRQQQQSRRSEDAAFGSQGDLTAAATTGISSTLLSRYSVLIIDEAHERTLRTDMVLGLAKRIQRERKALRADWIQRGSLADEPEVTELKIVVMSATLDAKSFANFFASPSAALSEHRHRSAEAQRQMSARSEVPILYVKGRQHAVTTFHTEEPSQEWTDSALRTVLQIHVSRPPGDILVFMTGQEEIETLAKSLETYAGDLPLWAEHEKRPAPMDLMIAPLYAALGPSASVKVFAPTPPRTRKVVLATNIAETSITIPGIIYVIDCGLAKEKVYTATTGVESLQTQEISQSAARQRAGRAGRERSGECYRLYTDEAFKQLPLTTTPEILRTDLAGAVLQLCAMGQDPYHFDWMDQPDSHGLRDAVIQLIQLGAIEIKNVPAAATTAKDGKAAAAAVEARLVLTAVGQKMAMLPVAPFYARALVAASKRGPKVARQVRDMIAVLSADRSVLLDPSDPEKRDEANRAKMVFVHPSGDHGTLLNVLYAYLAEQDAARKIYRAKSKGGHGDEDGEGEGGGEGEGEGKGNRGGRSSGATTTTTTAAASVEMREHVRAWCQNHFVHERAVKNVLHIRKQLGQICAQQGIVCDDTLAMHEKRQQAQLNGKPNGGGANGVRGGGGNDSASMNDDIDIDTDDDDDDDDATTSEELRRLKAMKEGLHVVRKGLNDGEGGVRNDEEDYVELRKCMLEGRFSNAALRTPEGTWKRTGGGQPFRLHPSSTLHATRRSLAGGTGAGAGAGTGTGGKMEALLVEEVVVTTQTYGRTCSVLEPAWLQEILQASSPKAV</sequence>
<keyword evidence="4" id="KW-0378">Hydrolase</keyword>
<dbReference type="InterPro" id="IPR042035">
    <property type="entry name" value="DEAH_win-hel_dom"/>
</dbReference>
<evidence type="ECO:0000256" key="1">
    <source>
        <dbReference type="ARBA" id="ARBA00008792"/>
    </source>
</evidence>
<keyword evidence="3" id="KW-0547">Nucleotide-binding</keyword>
<dbReference type="HOGENOM" id="CLU_001832_5_3_1"/>
<feature type="region of interest" description="Disordered" evidence="8">
    <location>
        <begin position="783"/>
        <end position="823"/>
    </location>
</feature>
<dbReference type="InterPro" id="IPR014001">
    <property type="entry name" value="Helicase_ATP-bd"/>
</dbReference>
<feature type="compositionally biased region" description="Low complexity" evidence="8">
    <location>
        <begin position="19"/>
        <end position="37"/>
    </location>
</feature>
<dbReference type="Gene3D" id="1.10.10.2130">
    <property type="entry name" value="DEAH helicase family, winged-helix domain"/>
    <property type="match status" value="1"/>
</dbReference>
<comment type="similarity">
    <text evidence="1">Belongs to the DEAD box helicase family. DEAH subfamily.</text>
</comment>
<feature type="region of interest" description="Disordered" evidence="8">
    <location>
        <begin position="1"/>
        <end position="113"/>
    </location>
</feature>
<evidence type="ECO:0000313" key="11">
    <source>
        <dbReference type="EMBL" id="EPQ26075.1"/>
    </source>
</evidence>
<dbReference type="GO" id="GO:0003724">
    <property type="term" value="F:RNA helicase activity"/>
    <property type="evidence" value="ECO:0007669"/>
    <property type="project" value="UniProtKB-EC"/>
</dbReference>
<feature type="compositionally biased region" description="Low complexity" evidence="8">
    <location>
        <begin position="814"/>
        <end position="823"/>
    </location>
</feature>
<dbReference type="PROSITE" id="PS51192">
    <property type="entry name" value="HELICASE_ATP_BIND_1"/>
    <property type="match status" value="1"/>
</dbReference>
<dbReference type="PROSITE" id="PS51194">
    <property type="entry name" value="HELICASE_CTER"/>
    <property type="match status" value="1"/>
</dbReference>
<dbReference type="Pfam" id="PF07717">
    <property type="entry name" value="OB_NTP_bind"/>
    <property type="match status" value="1"/>
</dbReference>
<dbReference type="FunFam" id="3.40.50.300:FF:000145">
    <property type="entry name" value="probable ATP-dependent RNA helicase DHX40"/>
    <property type="match status" value="1"/>
</dbReference>
<feature type="compositionally biased region" description="Acidic residues" evidence="8">
    <location>
        <begin position="791"/>
        <end position="802"/>
    </location>
</feature>
<evidence type="ECO:0000256" key="2">
    <source>
        <dbReference type="ARBA" id="ARBA00012552"/>
    </source>
</evidence>
<protein>
    <recommendedName>
        <fullName evidence="2">RNA helicase</fullName>
        <ecNumber evidence="2">3.6.4.13</ecNumber>
    </recommendedName>
</protein>
<feature type="domain" description="Helicase ATP-binding" evidence="9">
    <location>
        <begin position="143"/>
        <end position="398"/>
    </location>
</feature>
<dbReference type="GeneID" id="19320361"/>
<dbReference type="PROSITE" id="PS00690">
    <property type="entry name" value="DEAH_ATP_HELICASE"/>
    <property type="match status" value="1"/>
</dbReference>
<dbReference type="EC" id="3.6.4.13" evidence="2"/>
<dbReference type="KEGG" id="pfp:PFL1_06283"/>
<dbReference type="Pfam" id="PF21010">
    <property type="entry name" value="HA2_C"/>
    <property type="match status" value="1"/>
</dbReference>
<keyword evidence="5" id="KW-0347">Helicase</keyword>
<dbReference type="AlphaFoldDB" id="A0A061H2P2"/>
<dbReference type="eggNOG" id="KOG0922">
    <property type="taxonomic scope" value="Eukaryota"/>
</dbReference>
<dbReference type="InterPro" id="IPR027417">
    <property type="entry name" value="P-loop_NTPase"/>
</dbReference>
<evidence type="ECO:0000259" key="10">
    <source>
        <dbReference type="PROSITE" id="PS51194"/>
    </source>
</evidence>
<evidence type="ECO:0000259" key="9">
    <source>
        <dbReference type="PROSITE" id="PS51192"/>
    </source>
</evidence>
<comment type="catalytic activity">
    <reaction evidence="7">
        <text>ATP + H2O = ADP + phosphate + H(+)</text>
        <dbReference type="Rhea" id="RHEA:13065"/>
        <dbReference type="ChEBI" id="CHEBI:15377"/>
        <dbReference type="ChEBI" id="CHEBI:15378"/>
        <dbReference type="ChEBI" id="CHEBI:30616"/>
        <dbReference type="ChEBI" id="CHEBI:43474"/>
        <dbReference type="ChEBI" id="CHEBI:456216"/>
        <dbReference type="EC" id="3.6.4.13"/>
    </reaction>
</comment>
<dbReference type="InterPro" id="IPR002464">
    <property type="entry name" value="DNA/RNA_helicase_DEAH_CS"/>
</dbReference>
<feature type="compositionally biased region" description="Basic residues" evidence="8">
    <location>
        <begin position="61"/>
        <end position="70"/>
    </location>
</feature>
<organism evidence="11 12">
    <name type="scientific">Pseudozyma flocculosa PF-1</name>
    <dbReference type="NCBI Taxonomy" id="1277687"/>
    <lineage>
        <taxon>Eukaryota</taxon>
        <taxon>Fungi</taxon>
        <taxon>Dikarya</taxon>
        <taxon>Basidiomycota</taxon>
        <taxon>Ustilaginomycotina</taxon>
        <taxon>Ustilaginomycetes</taxon>
        <taxon>Ustilaginales</taxon>
        <taxon>Ustilaginaceae</taxon>
        <taxon>Pseudozyma</taxon>
    </lineage>
</organism>
<feature type="region of interest" description="Disordered" evidence="8">
    <location>
        <begin position="878"/>
        <end position="925"/>
    </location>
</feature>
<dbReference type="InterPro" id="IPR001650">
    <property type="entry name" value="Helicase_C-like"/>
</dbReference>
<evidence type="ECO:0000256" key="3">
    <source>
        <dbReference type="ARBA" id="ARBA00022741"/>
    </source>
</evidence>
<evidence type="ECO:0000256" key="8">
    <source>
        <dbReference type="SAM" id="MobiDB-lite"/>
    </source>
</evidence>
<dbReference type="GO" id="GO:0005730">
    <property type="term" value="C:nucleolus"/>
    <property type="evidence" value="ECO:0007669"/>
    <property type="project" value="TreeGrafter"/>
</dbReference>
<feature type="compositionally biased region" description="Basic and acidic residues" evidence="8">
    <location>
        <begin position="1"/>
        <end position="15"/>
    </location>
</feature>
<feature type="compositionally biased region" description="Acidic residues" evidence="8">
    <location>
        <begin position="908"/>
        <end position="925"/>
    </location>
</feature>
<dbReference type="GO" id="GO:0003723">
    <property type="term" value="F:RNA binding"/>
    <property type="evidence" value="ECO:0007669"/>
    <property type="project" value="TreeGrafter"/>
</dbReference>
<dbReference type="Proteomes" id="UP000053664">
    <property type="component" value="Unassembled WGS sequence"/>
</dbReference>
<dbReference type="InterPro" id="IPR007502">
    <property type="entry name" value="Helicase-assoc_dom"/>
</dbReference>
<dbReference type="OrthoDB" id="10253254at2759"/>
<reference evidence="11 12" key="1">
    <citation type="journal article" date="2013" name="Plant Cell">
        <title>The transition from a phytopathogenic smut ancestor to an anamorphic biocontrol agent deciphered by comparative whole-genome analysis.</title>
        <authorList>
            <person name="Lefebvre F."/>
            <person name="Joly D.L."/>
            <person name="Labbe C."/>
            <person name="Teichmann B."/>
            <person name="Linning R."/>
            <person name="Belzile F."/>
            <person name="Bakkeren G."/>
            <person name="Belanger R.R."/>
        </authorList>
    </citation>
    <scope>NUCLEOTIDE SEQUENCE [LARGE SCALE GENOMIC DNA]</scope>
    <source>
        <strain evidence="11 12">PF-1</strain>
    </source>
</reference>
<evidence type="ECO:0000256" key="7">
    <source>
        <dbReference type="ARBA" id="ARBA00047984"/>
    </source>
</evidence>
<dbReference type="Pfam" id="PF00271">
    <property type="entry name" value="Helicase_C"/>
    <property type="match status" value="1"/>
</dbReference>
<accession>A0A061H2P2</accession>
<dbReference type="SMART" id="SM00847">
    <property type="entry name" value="HA2"/>
    <property type="match status" value="1"/>
</dbReference>
<evidence type="ECO:0000256" key="4">
    <source>
        <dbReference type="ARBA" id="ARBA00022801"/>
    </source>
</evidence>
<dbReference type="PANTHER" id="PTHR18934">
    <property type="entry name" value="ATP-DEPENDENT RNA HELICASE"/>
    <property type="match status" value="1"/>
</dbReference>
<dbReference type="GO" id="GO:0016787">
    <property type="term" value="F:hydrolase activity"/>
    <property type="evidence" value="ECO:0007669"/>
    <property type="project" value="UniProtKB-KW"/>
</dbReference>
<dbReference type="GO" id="GO:0000462">
    <property type="term" value="P:maturation of SSU-rRNA from tricistronic rRNA transcript (SSU-rRNA, 5.8S rRNA, LSU-rRNA)"/>
    <property type="evidence" value="ECO:0007669"/>
    <property type="project" value="TreeGrafter"/>
</dbReference>
<dbReference type="RefSeq" id="XP_007882015.1">
    <property type="nucleotide sequence ID" value="XM_007883824.1"/>
</dbReference>
<evidence type="ECO:0000256" key="6">
    <source>
        <dbReference type="ARBA" id="ARBA00022840"/>
    </source>
</evidence>
<dbReference type="PANTHER" id="PTHR18934:SF99">
    <property type="entry name" value="ATP-DEPENDENT RNA HELICASE DHX37-RELATED"/>
    <property type="match status" value="1"/>
</dbReference>
<gene>
    <name evidence="11" type="ORF">PFL1_06283</name>
</gene>
<dbReference type="CDD" id="cd18791">
    <property type="entry name" value="SF2_C_RHA"/>
    <property type="match status" value="1"/>
</dbReference>
<feature type="domain" description="Helicase C-terminal" evidence="10">
    <location>
        <begin position="444"/>
        <end position="627"/>
    </location>
</feature>
<evidence type="ECO:0000313" key="12">
    <source>
        <dbReference type="Proteomes" id="UP000053664"/>
    </source>
</evidence>
<proteinExistence type="inferred from homology"/>
<dbReference type="Gene3D" id="3.40.50.300">
    <property type="entry name" value="P-loop containing nucleotide triphosphate hydrolases"/>
    <property type="match status" value="2"/>
</dbReference>
<dbReference type="InterPro" id="IPR011709">
    <property type="entry name" value="DEAD-box_helicase_OB_fold"/>
</dbReference>